<proteinExistence type="predicted"/>
<organism evidence="2 3">
    <name type="scientific">Streptomonospora mangrovi</name>
    <dbReference type="NCBI Taxonomy" id="2883123"/>
    <lineage>
        <taxon>Bacteria</taxon>
        <taxon>Bacillati</taxon>
        <taxon>Actinomycetota</taxon>
        <taxon>Actinomycetes</taxon>
        <taxon>Streptosporangiales</taxon>
        <taxon>Nocardiopsidaceae</taxon>
        <taxon>Streptomonospora</taxon>
    </lineage>
</organism>
<dbReference type="PANTHER" id="PTHR36437">
    <property type="entry name" value="GLYOXALASE/BLEOMYCIN RESISTANCE PROTEIN/DIOXYGENASE"/>
    <property type="match status" value="1"/>
</dbReference>
<keyword evidence="3" id="KW-1185">Reference proteome</keyword>
<dbReference type="InterPro" id="IPR029068">
    <property type="entry name" value="Glyas_Bleomycin-R_OHBP_Dase"/>
</dbReference>
<reference evidence="2" key="1">
    <citation type="submission" date="2021-10" db="EMBL/GenBank/DDBJ databases">
        <title>Streptomonospora sp. nov., isolated from mangrove soil.</title>
        <authorList>
            <person name="Chen X."/>
            <person name="Ge X."/>
            <person name="Liu W."/>
        </authorList>
    </citation>
    <scope>NUCLEOTIDE SEQUENCE</scope>
    <source>
        <strain evidence="2">S1-112</strain>
    </source>
</reference>
<dbReference type="SUPFAM" id="SSF54593">
    <property type="entry name" value="Glyoxalase/Bleomycin resistance protein/Dihydroxybiphenyl dioxygenase"/>
    <property type="match status" value="1"/>
</dbReference>
<dbReference type="EMBL" id="JAJAQC010000057">
    <property type="protein sequence ID" value="MDA0567453.1"/>
    <property type="molecule type" value="Genomic_DNA"/>
</dbReference>
<dbReference type="RefSeq" id="WP_270074699.1">
    <property type="nucleotide sequence ID" value="NZ_JAJAQC010000057.1"/>
</dbReference>
<protein>
    <submittedName>
        <fullName evidence="2">VOC family protein</fullName>
    </submittedName>
</protein>
<dbReference type="AlphaFoldDB" id="A0A9X3NSC1"/>
<dbReference type="InterPro" id="IPR037523">
    <property type="entry name" value="VOC_core"/>
</dbReference>
<dbReference type="CDD" id="cd07263">
    <property type="entry name" value="VOC_like"/>
    <property type="match status" value="1"/>
</dbReference>
<accession>A0A9X3NSC1</accession>
<evidence type="ECO:0000313" key="2">
    <source>
        <dbReference type="EMBL" id="MDA0567453.1"/>
    </source>
</evidence>
<dbReference type="PANTHER" id="PTHR36437:SF2">
    <property type="entry name" value="GLYOXALASE_BLEOMYCIN RESISTANCE PROTEIN_DIOXYGENASE"/>
    <property type="match status" value="1"/>
</dbReference>
<dbReference type="Gene3D" id="3.10.180.10">
    <property type="entry name" value="2,3-Dihydroxybiphenyl 1,2-Dioxygenase, domain 1"/>
    <property type="match status" value="1"/>
</dbReference>
<dbReference type="PROSITE" id="PS51819">
    <property type="entry name" value="VOC"/>
    <property type="match status" value="1"/>
</dbReference>
<sequence>MNSTRSTRSTGSPGGTAITIHTTFLPHDDPDESVAFYRDVLGFEVRSDVGAGTMRWITVGPPNQPETRILLAPPAADPGITDDERRLIAEMMAKGTYGWIVLATGDVDAVFERVVAHDVEVVQEPTDQPYGVRDCAFRDPAGNMVRIQQDH</sequence>
<evidence type="ECO:0000259" key="1">
    <source>
        <dbReference type="PROSITE" id="PS51819"/>
    </source>
</evidence>
<name>A0A9X3NSC1_9ACTN</name>
<dbReference type="Pfam" id="PF00903">
    <property type="entry name" value="Glyoxalase"/>
    <property type="match status" value="1"/>
</dbReference>
<dbReference type="Proteomes" id="UP001140076">
    <property type="component" value="Unassembled WGS sequence"/>
</dbReference>
<comment type="caution">
    <text evidence="2">The sequence shown here is derived from an EMBL/GenBank/DDBJ whole genome shotgun (WGS) entry which is preliminary data.</text>
</comment>
<gene>
    <name evidence="2" type="ORF">LG943_24470</name>
</gene>
<dbReference type="InterPro" id="IPR004360">
    <property type="entry name" value="Glyas_Fos-R_dOase_dom"/>
</dbReference>
<evidence type="ECO:0000313" key="3">
    <source>
        <dbReference type="Proteomes" id="UP001140076"/>
    </source>
</evidence>
<feature type="domain" description="VOC" evidence="1">
    <location>
        <begin position="19"/>
        <end position="150"/>
    </location>
</feature>